<dbReference type="InterPro" id="IPR008942">
    <property type="entry name" value="ENTH_VHS"/>
</dbReference>
<keyword evidence="6 8" id="KW-0863">Zinc-finger</keyword>
<keyword evidence="9" id="KW-0175">Coiled coil</keyword>
<dbReference type="PANTHER" id="PTHR46275:SF1">
    <property type="entry name" value="HEPATOCYTE GROWTH FACTOR-REGULATED TYROSINE KINASE SUBSTRATE"/>
    <property type="match status" value="1"/>
</dbReference>
<dbReference type="PROSITE" id="PS50179">
    <property type="entry name" value="VHS"/>
    <property type="match status" value="1"/>
</dbReference>
<dbReference type="EMBL" id="CASHTH010000074">
    <property type="protein sequence ID" value="CAI7990511.1"/>
    <property type="molecule type" value="Genomic_DNA"/>
</dbReference>
<dbReference type="SMART" id="SM00288">
    <property type="entry name" value="VHS"/>
    <property type="match status" value="1"/>
</dbReference>
<gene>
    <name evidence="13" type="ORF">GBAR_LOCUS496</name>
</gene>
<dbReference type="GO" id="GO:0043130">
    <property type="term" value="F:ubiquitin binding"/>
    <property type="evidence" value="ECO:0007669"/>
    <property type="project" value="InterPro"/>
</dbReference>
<organism evidence="13 14">
    <name type="scientific">Geodia barretti</name>
    <name type="common">Barrett's horny sponge</name>
    <dbReference type="NCBI Taxonomy" id="519541"/>
    <lineage>
        <taxon>Eukaryota</taxon>
        <taxon>Metazoa</taxon>
        <taxon>Porifera</taxon>
        <taxon>Demospongiae</taxon>
        <taxon>Heteroscleromorpha</taxon>
        <taxon>Tetractinellida</taxon>
        <taxon>Astrophorina</taxon>
        <taxon>Geodiidae</taxon>
        <taxon>Geodia</taxon>
    </lineage>
</organism>
<dbReference type="Gene3D" id="3.30.40.10">
    <property type="entry name" value="Zinc/RING finger domain, C3HC4 (zinc finger)"/>
    <property type="match status" value="1"/>
</dbReference>
<evidence type="ECO:0000256" key="4">
    <source>
        <dbReference type="ARBA" id="ARBA00022553"/>
    </source>
</evidence>
<feature type="coiled-coil region" evidence="9">
    <location>
        <begin position="482"/>
        <end position="509"/>
    </location>
</feature>
<dbReference type="PROSITE" id="PS50330">
    <property type="entry name" value="UIM"/>
    <property type="match status" value="1"/>
</dbReference>
<feature type="compositionally biased region" description="Low complexity" evidence="10">
    <location>
        <begin position="222"/>
        <end position="231"/>
    </location>
</feature>
<feature type="region of interest" description="Disordered" evidence="10">
    <location>
        <begin position="288"/>
        <end position="330"/>
    </location>
</feature>
<dbReference type="InterPro" id="IPR017073">
    <property type="entry name" value="HGS/VPS27"/>
</dbReference>
<feature type="coiled-coil region" evidence="9">
    <location>
        <begin position="537"/>
        <end position="564"/>
    </location>
</feature>
<feature type="compositionally biased region" description="Polar residues" evidence="10">
    <location>
        <begin position="696"/>
        <end position="709"/>
    </location>
</feature>
<dbReference type="Proteomes" id="UP001174909">
    <property type="component" value="Unassembled WGS sequence"/>
</dbReference>
<feature type="region of interest" description="Disordered" evidence="10">
    <location>
        <begin position="813"/>
        <end position="840"/>
    </location>
</feature>
<dbReference type="SMART" id="SM00064">
    <property type="entry name" value="FYVE"/>
    <property type="match status" value="1"/>
</dbReference>
<feature type="region of interest" description="Disordered" evidence="10">
    <location>
        <begin position="632"/>
        <end position="734"/>
    </location>
</feature>
<keyword evidence="14" id="KW-1185">Reference proteome</keyword>
<dbReference type="Pfam" id="PF00790">
    <property type="entry name" value="VHS"/>
    <property type="match status" value="1"/>
</dbReference>
<dbReference type="GO" id="GO:0016301">
    <property type="term" value="F:kinase activity"/>
    <property type="evidence" value="ECO:0007669"/>
    <property type="project" value="UniProtKB-KW"/>
</dbReference>
<feature type="domain" description="VHS" evidence="12">
    <location>
        <begin position="11"/>
        <end position="142"/>
    </location>
</feature>
<proteinExistence type="predicted"/>
<evidence type="ECO:0000256" key="5">
    <source>
        <dbReference type="ARBA" id="ARBA00022723"/>
    </source>
</evidence>
<accession>A0AA35VYD9</accession>
<comment type="caution">
    <text evidence="13">The sequence shown here is derived from an EMBL/GenBank/DDBJ whole genome shotgun (WGS) entry which is preliminary data.</text>
</comment>
<dbReference type="GO" id="GO:0032456">
    <property type="term" value="P:endocytic recycling"/>
    <property type="evidence" value="ECO:0007669"/>
    <property type="project" value="TreeGrafter"/>
</dbReference>
<keyword evidence="5" id="KW-0479">Metal-binding</keyword>
<evidence type="ECO:0000256" key="1">
    <source>
        <dbReference type="ARBA" id="ARBA00004496"/>
    </source>
</evidence>
<dbReference type="InterPro" id="IPR017455">
    <property type="entry name" value="Znf_FYVE-rel"/>
</dbReference>
<evidence type="ECO:0000256" key="6">
    <source>
        <dbReference type="ARBA" id="ARBA00022771"/>
    </source>
</evidence>
<keyword evidence="3" id="KW-0963">Cytoplasm</keyword>
<feature type="compositionally biased region" description="Low complexity" evidence="10">
    <location>
        <begin position="296"/>
        <end position="318"/>
    </location>
</feature>
<keyword evidence="13" id="KW-0808">Transferase</keyword>
<evidence type="ECO:0000256" key="2">
    <source>
        <dbReference type="ARBA" id="ARBA00015450"/>
    </source>
</evidence>
<dbReference type="Pfam" id="PF12210">
    <property type="entry name" value="Hrs_helical"/>
    <property type="match status" value="1"/>
</dbReference>
<evidence type="ECO:0000313" key="13">
    <source>
        <dbReference type="EMBL" id="CAI7990511.1"/>
    </source>
</evidence>
<evidence type="ECO:0000256" key="8">
    <source>
        <dbReference type="PROSITE-ProRule" id="PRU00091"/>
    </source>
</evidence>
<dbReference type="GO" id="GO:0035091">
    <property type="term" value="F:phosphatidylinositol binding"/>
    <property type="evidence" value="ECO:0007669"/>
    <property type="project" value="InterPro"/>
</dbReference>
<dbReference type="InterPro" id="IPR003903">
    <property type="entry name" value="UIM_dom"/>
</dbReference>
<feature type="region of interest" description="Disordered" evidence="10">
    <location>
        <begin position="380"/>
        <end position="419"/>
    </location>
</feature>
<reference evidence="13" key="1">
    <citation type="submission" date="2023-03" db="EMBL/GenBank/DDBJ databases">
        <authorList>
            <person name="Steffen K."/>
            <person name="Cardenas P."/>
        </authorList>
    </citation>
    <scope>NUCLEOTIDE SEQUENCE</scope>
</reference>
<keyword evidence="4" id="KW-0597">Phosphoprotein</keyword>
<evidence type="ECO:0000259" key="11">
    <source>
        <dbReference type="PROSITE" id="PS50178"/>
    </source>
</evidence>
<dbReference type="InterPro" id="IPR024641">
    <property type="entry name" value="HRS_helical"/>
</dbReference>
<evidence type="ECO:0000259" key="12">
    <source>
        <dbReference type="PROSITE" id="PS50179"/>
    </source>
</evidence>
<evidence type="ECO:0000256" key="9">
    <source>
        <dbReference type="SAM" id="Coils"/>
    </source>
</evidence>
<dbReference type="InterPro" id="IPR011011">
    <property type="entry name" value="Znf_FYVE_PHD"/>
</dbReference>
<dbReference type="GO" id="GO:0008270">
    <property type="term" value="F:zinc ion binding"/>
    <property type="evidence" value="ECO:0007669"/>
    <property type="project" value="UniProtKB-KW"/>
</dbReference>
<sequence>MVNIKTLLDKAVSSELSEPDWETILDIVEEIKQKNVSVKNAVKEFRKKLLDPNSTVVYYTLQVLDSVMKNCATDVHKEILTQEFMGVMKSVITSSRDGRSDKAIDKALELIGEWKAAFGSRAGYKAVNEVFEELEKEGFFIPEPQVASASFIKPPPEWIIGDRCHMCRQEFNRLKGWFPHHCRNCGKSACTQCSTKRIPLPEFGIKQPTRVCDICYKAVAPDSASSSSTSDPKTKSEGASGASGGNLPEEYLRSSLAKETQVPAAPSDNMKMKEEDDLQLAIAMSLNEQDNKKKSSSSSSSSSKTQSSPASPPTSTAPSAPPPSTPSLYSSIAQEAADTAAASSTLYALPEDQPAVVQQQPPTSSSSNLAHYLDRGYWERKKEQQSGGGVAPQPQPGVVTVTPVSGGQPQSSGSPLADTVQSTVEQFVQQLRAVSGAGGSVAADPIVLSLYQTLNALHPQLLKQIDAIQQQKVHQEKVLHKINEAKTARAALNTMRREHQDRIRQQEEEQTLLARMQMEQKLALLRQQKQEQLMYQQSLQQKRLDNMQAKRQEYERQLALQRDQERQQLIAQEQQVIQRQLRDTSPVHMQMQVGPQPVVIPQFQPVAPPPASMEPSGAVGLSLQSLALHDPTLSAQAPPLPSKLDHNMSSDPRPLSLPPPYHPVPPTGPTFQTMPTIPQHAMYSDPSHAPPPGSHGDSSLWVNNSTSSLHPPAHLYPSPTSTPPQQRSPMTAPVQQSMGVAAGGAYPAHFQQVHDPSHQLTSLPPQQQLYQPPAANFATQPLDHVPTHTMLNQQQPLRGQQPMSMQQPLQMQGIAMAPPPPMPVGGVQRQESGPPLISFD</sequence>
<dbReference type="Gene3D" id="1.25.40.90">
    <property type="match status" value="1"/>
</dbReference>
<dbReference type="SUPFAM" id="SSF57903">
    <property type="entry name" value="FYVE/PHD zinc finger"/>
    <property type="match status" value="1"/>
</dbReference>
<dbReference type="Pfam" id="PF01363">
    <property type="entry name" value="FYVE"/>
    <property type="match status" value="1"/>
</dbReference>
<evidence type="ECO:0000256" key="7">
    <source>
        <dbReference type="ARBA" id="ARBA00022833"/>
    </source>
</evidence>
<dbReference type="Gene3D" id="1.20.5.1940">
    <property type="match status" value="1"/>
</dbReference>
<feature type="domain" description="FYVE-type" evidence="11">
    <location>
        <begin position="162"/>
        <end position="220"/>
    </location>
</feature>
<keyword evidence="13" id="KW-0418">Kinase</keyword>
<dbReference type="PANTHER" id="PTHR46275">
    <property type="entry name" value="HEPATOCYTE GROWTH FACTOR-REGULATED TYROSINE KINASE SUBSTRATE"/>
    <property type="match status" value="1"/>
</dbReference>
<dbReference type="InterPro" id="IPR002014">
    <property type="entry name" value="VHS_dom"/>
</dbReference>
<dbReference type="PROSITE" id="PS50178">
    <property type="entry name" value="ZF_FYVE"/>
    <property type="match status" value="1"/>
</dbReference>
<dbReference type="GO" id="GO:0005769">
    <property type="term" value="C:early endosome"/>
    <property type="evidence" value="ECO:0007669"/>
    <property type="project" value="TreeGrafter"/>
</dbReference>
<keyword evidence="7" id="KW-0862">Zinc</keyword>
<evidence type="ECO:0000313" key="14">
    <source>
        <dbReference type="Proteomes" id="UP001174909"/>
    </source>
</evidence>
<feature type="compositionally biased region" description="Pro residues" evidence="10">
    <location>
        <begin position="655"/>
        <end position="668"/>
    </location>
</feature>
<feature type="compositionally biased region" description="Low complexity" evidence="10">
    <location>
        <begin position="396"/>
        <end position="415"/>
    </location>
</feature>
<dbReference type="AlphaFoldDB" id="A0AA35VYD9"/>
<dbReference type="InterPro" id="IPR013083">
    <property type="entry name" value="Znf_RING/FYVE/PHD"/>
</dbReference>
<name>A0AA35VYD9_GEOBA</name>
<dbReference type="SUPFAM" id="SSF48464">
    <property type="entry name" value="ENTH/VHS domain"/>
    <property type="match status" value="1"/>
</dbReference>
<dbReference type="GO" id="GO:0031623">
    <property type="term" value="P:receptor internalization"/>
    <property type="evidence" value="ECO:0007669"/>
    <property type="project" value="TreeGrafter"/>
</dbReference>
<protein>
    <recommendedName>
        <fullName evidence="2">Hepatocyte growth factor-regulated tyrosine kinase substrate</fullName>
    </recommendedName>
</protein>
<feature type="compositionally biased region" description="Low complexity" evidence="10">
    <location>
        <begin position="717"/>
        <end position="729"/>
    </location>
</feature>
<dbReference type="InterPro" id="IPR000306">
    <property type="entry name" value="Znf_FYVE"/>
</dbReference>
<evidence type="ECO:0000256" key="10">
    <source>
        <dbReference type="SAM" id="MobiDB-lite"/>
    </source>
</evidence>
<feature type="region of interest" description="Disordered" evidence="10">
    <location>
        <begin position="222"/>
        <end position="248"/>
    </location>
</feature>
<evidence type="ECO:0000256" key="3">
    <source>
        <dbReference type="ARBA" id="ARBA00022490"/>
    </source>
</evidence>
<comment type="subcellular location">
    <subcellularLocation>
        <location evidence="1">Cytoplasm</location>
    </subcellularLocation>
</comment>